<comment type="cofactor">
    <cofactor evidence="1">
        <name>Zn(2+)</name>
        <dbReference type="ChEBI" id="CHEBI:29105"/>
    </cofactor>
</comment>
<dbReference type="GO" id="GO:0051129">
    <property type="term" value="P:negative regulation of cellular component organization"/>
    <property type="evidence" value="ECO:0007669"/>
    <property type="project" value="UniProtKB-ARBA"/>
</dbReference>
<dbReference type="CDD" id="cd10002">
    <property type="entry name" value="HDAC10_HDAC6-dom1"/>
    <property type="match status" value="1"/>
</dbReference>
<dbReference type="GO" id="GO:0051646">
    <property type="term" value="P:mitochondrion localization"/>
    <property type="evidence" value="ECO:0007669"/>
    <property type="project" value="UniProtKB-ARBA"/>
</dbReference>
<evidence type="ECO:0000256" key="8">
    <source>
        <dbReference type="ARBA" id="ARBA00004906"/>
    </source>
</evidence>
<evidence type="ECO:0000256" key="34">
    <source>
        <dbReference type="PROSITE-ProRule" id="PRU00502"/>
    </source>
</evidence>
<dbReference type="PROSITE" id="PS50271">
    <property type="entry name" value="ZF_UBP"/>
    <property type="match status" value="1"/>
</dbReference>
<comment type="subcellular location">
    <subcellularLocation>
        <location evidence="7">Cell projection</location>
        <location evidence="7">Axon</location>
    </subcellularLocation>
    <subcellularLocation>
        <location evidence="4">Cell projection</location>
        <location evidence="4">Dendrite</location>
    </subcellularLocation>
    <subcellularLocation>
        <location evidence="2">Cytoplasm</location>
        <location evidence="2">Cytoskeleton</location>
        <location evidence="2">Cilium basal body</location>
    </subcellularLocation>
    <subcellularLocation>
        <location evidence="5">Cytoplasm</location>
        <location evidence="5">Cytoskeleton</location>
        <location evidence="5">Microtubule organizing center</location>
        <location evidence="5">Centrosome</location>
    </subcellularLocation>
    <subcellularLocation>
        <location evidence="3">Nucleus</location>
    </subcellularLocation>
    <subcellularLocation>
        <location evidence="6">Perikaryon</location>
    </subcellularLocation>
</comment>
<keyword evidence="28" id="KW-0966">Cell projection</keyword>
<evidence type="ECO:0000256" key="19">
    <source>
        <dbReference type="ARBA" id="ARBA00022801"/>
    </source>
</evidence>
<reference evidence="37" key="2">
    <citation type="journal article" date="2023" name="BMC Genomics">
        <title>Pest status, molecular evolution, and epigenetic factors derived from the genome assembly of Frankliniella fusca, a thysanopteran phytovirus vector.</title>
        <authorList>
            <person name="Catto M.A."/>
            <person name="Labadie P.E."/>
            <person name="Jacobson A.L."/>
            <person name="Kennedy G.G."/>
            <person name="Srinivasan R."/>
            <person name="Hunt B.G."/>
        </authorList>
    </citation>
    <scope>NUCLEOTIDE SEQUENCE</scope>
    <source>
        <strain evidence="37">PL_HMW_Pooled</strain>
    </source>
</reference>
<keyword evidence="25" id="KW-0009">Actin-binding</keyword>
<evidence type="ECO:0000256" key="24">
    <source>
        <dbReference type="ARBA" id="ARBA00023163"/>
    </source>
</evidence>
<dbReference type="FunFam" id="3.30.40.10:FF:000342">
    <property type="entry name" value="Histone deacetylase 6"/>
    <property type="match status" value="1"/>
</dbReference>
<dbReference type="PANTHER" id="PTHR10625:SF38">
    <property type="entry name" value="HISTONE DEACETYLASE 6, ISOFORM G"/>
    <property type="match status" value="1"/>
</dbReference>
<dbReference type="InterPro" id="IPR037138">
    <property type="entry name" value="His_deacetylse_dom_sf"/>
</dbReference>
<dbReference type="GO" id="GO:0008270">
    <property type="term" value="F:zinc ion binding"/>
    <property type="evidence" value="ECO:0007669"/>
    <property type="project" value="UniProtKB-KW"/>
</dbReference>
<evidence type="ECO:0000256" key="31">
    <source>
        <dbReference type="ARBA" id="ARBA00050910"/>
    </source>
</evidence>
<evidence type="ECO:0000256" key="3">
    <source>
        <dbReference type="ARBA" id="ARBA00004123"/>
    </source>
</evidence>
<feature type="compositionally biased region" description="Polar residues" evidence="35">
    <location>
        <begin position="1"/>
        <end position="11"/>
    </location>
</feature>
<name>A0AAE1GZN5_9NEOP</name>
<dbReference type="PRINTS" id="PR01270">
    <property type="entry name" value="HDASUPER"/>
</dbReference>
<dbReference type="SUPFAM" id="SSF52768">
    <property type="entry name" value="Arginase/deacetylase"/>
    <property type="match status" value="3"/>
</dbReference>
<evidence type="ECO:0000256" key="30">
    <source>
        <dbReference type="ARBA" id="ARBA00049136"/>
    </source>
</evidence>
<evidence type="ECO:0000256" key="28">
    <source>
        <dbReference type="ARBA" id="ARBA00023273"/>
    </source>
</evidence>
<dbReference type="Proteomes" id="UP001219518">
    <property type="component" value="Unassembled WGS sequence"/>
</dbReference>
<evidence type="ECO:0000256" key="12">
    <source>
        <dbReference type="ARBA" id="ARBA00022491"/>
    </source>
</evidence>
<keyword evidence="13" id="KW-0597">Phosphoprotein</keyword>
<feature type="region of interest" description="Disordered" evidence="35">
    <location>
        <begin position="1"/>
        <end position="34"/>
    </location>
</feature>
<dbReference type="GO" id="GO:0141221">
    <property type="term" value="F:histone deacetylase activity, hydrolytic mechanism"/>
    <property type="evidence" value="ECO:0007669"/>
    <property type="project" value="UniProtKB-EC"/>
</dbReference>
<keyword evidence="15" id="KW-0479">Metal-binding</keyword>
<keyword evidence="26" id="KW-0206">Cytoskeleton</keyword>
<dbReference type="GO" id="GO:0040029">
    <property type="term" value="P:epigenetic regulation of gene expression"/>
    <property type="evidence" value="ECO:0007669"/>
    <property type="project" value="TreeGrafter"/>
</dbReference>
<dbReference type="InterPro" id="IPR023801">
    <property type="entry name" value="His_deacetylse_dom"/>
</dbReference>
<evidence type="ECO:0000256" key="21">
    <source>
        <dbReference type="ARBA" id="ARBA00022843"/>
    </source>
</evidence>
<evidence type="ECO:0000256" key="15">
    <source>
        <dbReference type="ARBA" id="ARBA00022723"/>
    </source>
</evidence>
<keyword evidence="16" id="KW-0677">Repeat</keyword>
<keyword evidence="23" id="KW-0805">Transcription regulation</keyword>
<keyword evidence="18" id="KW-0833">Ubl conjugation pathway</keyword>
<dbReference type="PANTHER" id="PTHR10625">
    <property type="entry name" value="HISTONE DEACETYLASE HDAC1-RELATED"/>
    <property type="match status" value="1"/>
</dbReference>
<keyword evidence="27" id="KW-0539">Nucleus</keyword>
<evidence type="ECO:0000256" key="20">
    <source>
        <dbReference type="ARBA" id="ARBA00022833"/>
    </source>
</evidence>
<comment type="catalytic activity">
    <reaction evidence="31">
        <text>N(6)-acetyl-L-lysyl-[alpha-tubulin] + H2O = L-lysyl-[alpha-tubulin] + acetate</text>
        <dbReference type="Rhea" id="RHEA:21548"/>
        <dbReference type="Rhea" id="RHEA-COMP:11278"/>
        <dbReference type="Rhea" id="RHEA-COMP:11279"/>
        <dbReference type="ChEBI" id="CHEBI:15377"/>
        <dbReference type="ChEBI" id="CHEBI:29969"/>
        <dbReference type="ChEBI" id="CHEBI:30089"/>
        <dbReference type="ChEBI" id="CHEBI:61930"/>
    </reaction>
    <physiologicalReaction direction="left-to-right" evidence="31">
        <dbReference type="Rhea" id="RHEA:21549"/>
    </physiologicalReaction>
</comment>
<evidence type="ECO:0000256" key="6">
    <source>
        <dbReference type="ARBA" id="ARBA00004484"/>
    </source>
</evidence>
<comment type="catalytic activity">
    <reaction evidence="30">
        <text>N(6)-acetyl-L-lysyl-[protein] + H2O = L-lysyl-[protein] + acetate</text>
        <dbReference type="Rhea" id="RHEA:58108"/>
        <dbReference type="Rhea" id="RHEA-COMP:9752"/>
        <dbReference type="Rhea" id="RHEA-COMP:10731"/>
        <dbReference type="ChEBI" id="CHEBI:15377"/>
        <dbReference type="ChEBI" id="CHEBI:29969"/>
        <dbReference type="ChEBI" id="CHEBI:30089"/>
        <dbReference type="ChEBI" id="CHEBI:61930"/>
    </reaction>
    <physiologicalReaction direction="left-to-right" evidence="30">
        <dbReference type="Rhea" id="RHEA:58109"/>
    </physiologicalReaction>
</comment>
<dbReference type="GO" id="GO:0043204">
    <property type="term" value="C:perikaryon"/>
    <property type="evidence" value="ECO:0007669"/>
    <property type="project" value="UniProtKB-SubCell"/>
</dbReference>
<evidence type="ECO:0000256" key="29">
    <source>
        <dbReference type="ARBA" id="ARBA00048287"/>
    </source>
</evidence>
<keyword evidence="10" id="KW-0488">Methylation</keyword>
<feature type="compositionally biased region" description="Low complexity" evidence="35">
    <location>
        <begin position="946"/>
        <end position="972"/>
    </location>
</feature>
<keyword evidence="11" id="KW-0963">Cytoplasm</keyword>
<dbReference type="InterPro" id="IPR001607">
    <property type="entry name" value="Znf_UBP"/>
</dbReference>
<keyword evidence="20" id="KW-0862">Zinc</keyword>
<organism evidence="37 38">
    <name type="scientific">Frankliniella fusca</name>
    <dbReference type="NCBI Taxonomy" id="407009"/>
    <lineage>
        <taxon>Eukaryota</taxon>
        <taxon>Metazoa</taxon>
        <taxon>Ecdysozoa</taxon>
        <taxon>Arthropoda</taxon>
        <taxon>Hexapoda</taxon>
        <taxon>Insecta</taxon>
        <taxon>Pterygota</taxon>
        <taxon>Neoptera</taxon>
        <taxon>Paraneoptera</taxon>
        <taxon>Thysanoptera</taxon>
        <taxon>Terebrantia</taxon>
        <taxon>Thripoidea</taxon>
        <taxon>Thripidae</taxon>
        <taxon>Frankliniella</taxon>
    </lineage>
</organism>
<dbReference type="Pfam" id="PF00850">
    <property type="entry name" value="Hist_deacetyl"/>
    <property type="match status" value="3"/>
</dbReference>
<evidence type="ECO:0000256" key="4">
    <source>
        <dbReference type="ARBA" id="ARBA00004279"/>
    </source>
</evidence>
<evidence type="ECO:0000256" key="9">
    <source>
        <dbReference type="ARBA" id="ARBA00007738"/>
    </source>
</evidence>
<keyword evidence="12" id="KW-0678">Repressor</keyword>
<dbReference type="GO" id="GO:0003779">
    <property type="term" value="F:actin binding"/>
    <property type="evidence" value="ECO:0007669"/>
    <property type="project" value="UniProtKB-KW"/>
</dbReference>
<protein>
    <recommendedName>
        <fullName evidence="32">Protein deacetylase HDAC6</fullName>
    </recommendedName>
    <alternativeName>
        <fullName evidence="33">Tubulin-lysine deacetylase HDAC6</fullName>
    </alternativeName>
</protein>
<evidence type="ECO:0000256" key="11">
    <source>
        <dbReference type="ARBA" id="ARBA00022490"/>
    </source>
</evidence>
<dbReference type="GO" id="GO:0016740">
    <property type="term" value="F:transferase activity"/>
    <property type="evidence" value="ECO:0007669"/>
    <property type="project" value="UniProtKB-KW"/>
</dbReference>
<evidence type="ECO:0000256" key="27">
    <source>
        <dbReference type="ARBA" id="ARBA00023242"/>
    </source>
</evidence>
<evidence type="ECO:0000256" key="32">
    <source>
        <dbReference type="ARBA" id="ARBA00068733"/>
    </source>
</evidence>
<evidence type="ECO:0000313" key="37">
    <source>
        <dbReference type="EMBL" id="KAK3911656.1"/>
    </source>
</evidence>
<evidence type="ECO:0000313" key="38">
    <source>
        <dbReference type="Proteomes" id="UP001219518"/>
    </source>
</evidence>
<evidence type="ECO:0000256" key="2">
    <source>
        <dbReference type="ARBA" id="ARBA00004120"/>
    </source>
</evidence>
<dbReference type="GO" id="GO:0032886">
    <property type="term" value="P:regulation of microtubule-based process"/>
    <property type="evidence" value="ECO:0007669"/>
    <property type="project" value="UniProtKB-ARBA"/>
</dbReference>
<dbReference type="Pfam" id="PF02148">
    <property type="entry name" value="zf-UBP"/>
    <property type="match status" value="1"/>
</dbReference>
<keyword evidence="14" id="KW-0808">Transferase</keyword>
<evidence type="ECO:0000256" key="13">
    <source>
        <dbReference type="ARBA" id="ARBA00022553"/>
    </source>
</evidence>
<keyword evidence="38" id="KW-1185">Reference proteome</keyword>
<keyword evidence="22" id="KW-0156">Chromatin regulator</keyword>
<dbReference type="GO" id="GO:0000118">
    <property type="term" value="C:histone deacetylase complex"/>
    <property type="evidence" value="ECO:0007669"/>
    <property type="project" value="TreeGrafter"/>
</dbReference>
<dbReference type="SUPFAM" id="SSF57850">
    <property type="entry name" value="RING/U-box"/>
    <property type="match status" value="1"/>
</dbReference>
<dbReference type="FunFam" id="3.40.800.20:FF:000005">
    <property type="entry name" value="histone deacetylase 6"/>
    <property type="match status" value="1"/>
</dbReference>
<evidence type="ECO:0000256" key="14">
    <source>
        <dbReference type="ARBA" id="ARBA00022679"/>
    </source>
</evidence>
<evidence type="ECO:0000256" key="25">
    <source>
        <dbReference type="ARBA" id="ARBA00023203"/>
    </source>
</evidence>
<evidence type="ECO:0000256" key="16">
    <source>
        <dbReference type="ARBA" id="ARBA00022737"/>
    </source>
</evidence>
<dbReference type="Gene3D" id="3.30.40.10">
    <property type="entry name" value="Zinc/RING finger domain, C3HC4 (zinc finger)"/>
    <property type="match status" value="1"/>
</dbReference>
<comment type="caution">
    <text evidence="37">The sequence shown here is derived from an EMBL/GenBank/DDBJ whole genome shotgun (WGS) entry which is preliminary data.</text>
</comment>
<dbReference type="GO" id="GO:0005813">
    <property type="term" value="C:centrosome"/>
    <property type="evidence" value="ECO:0007669"/>
    <property type="project" value="UniProtKB-SubCell"/>
</dbReference>
<dbReference type="Gene3D" id="3.40.800.20">
    <property type="entry name" value="Histone deacetylase domain"/>
    <property type="match status" value="3"/>
</dbReference>
<keyword evidence="24" id="KW-0804">Transcription</keyword>
<dbReference type="GO" id="GO:0030424">
    <property type="term" value="C:axon"/>
    <property type="evidence" value="ECO:0007669"/>
    <property type="project" value="UniProtKB-SubCell"/>
</dbReference>
<dbReference type="InterPro" id="IPR013083">
    <property type="entry name" value="Znf_RING/FYVE/PHD"/>
</dbReference>
<dbReference type="InterPro" id="IPR000286">
    <property type="entry name" value="HDACs"/>
</dbReference>
<evidence type="ECO:0000256" key="22">
    <source>
        <dbReference type="ARBA" id="ARBA00022853"/>
    </source>
</evidence>
<dbReference type="SMART" id="SM00290">
    <property type="entry name" value="ZnF_UBP"/>
    <property type="match status" value="1"/>
</dbReference>
<comment type="catalytic activity">
    <reaction evidence="29">
        <text>N(6)-acetyl-L-lysyl-[histone] + H2O = L-lysyl-[histone] + acetate</text>
        <dbReference type="Rhea" id="RHEA:58196"/>
        <dbReference type="Rhea" id="RHEA-COMP:9845"/>
        <dbReference type="Rhea" id="RHEA-COMP:11338"/>
        <dbReference type="ChEBI" id="CHEBI:15377"/>
        <dbReference type="ChEBI" id="CHEBI:29969"/>
        <dbReference type="ChEBI" id="CHEBI:30089"/>
        <dbReference type="ChEBI" id="CHEBI:61930"/>
        <dbReference type="EC" id="3.5.1.98"/>
    </reaction>
</comment>
<keyword evidence="19" id="KW-0378">Hydrolase</keyword>
<gene>
    <name evidence="37" type="ORF">KUF71_021317</name>
</gene>
<dbReference type="EMBL" id="JAHWGI010000283">
    <property type="protein sequence ID" value="KAK3911656.1"/>
    <property type="molecule type" value="Genomic_DNA"/>
</dbReference>
<evidence type="ECO:0000256" key="26">
    <source>
        <dbReference type="ARBA" id="ARBA00023212"/>
    </source>
</evidence>
<evidence type="ECO:0000256" key="7">
    <source>
        <dbReference type="ARBA" id="ARBA00004489"/>
    </source>
</evidence>
<comment type="pathway">
    <text evidence="8">Protein modification; protein ubiquitination.</text>
</comment>
<keyword evidence="21" id="KW-0832">Ubl conjugation</keyword>
<comment type="similarity">
    <text evidence="9">Belongs to the histone deacetylase family. HD type 2 subfamily.</text>
</comment>
<accession>A0AAE1GZN5</accession>
<evidence type="ECO:0000256" key="18">
    <source>
        <dbReference type="ARBA" id="ARBA00022786"/>
    </source>
</evidence>
<reference evidence="37" key="1">
    <citation type="submission" date="2021-07" db="EMBL/GenBank/DDBJ databases">
        <authorList>
            <person name="Catto M.A."/>
            <person name="Jacobson A."/>
            <person name="Kennedy G."/>
            <person name="Labadie P."/>
            <person name="Hunt B.G."/>
            <person name="Srinivasan R."/>
        </authorList>
    </citation>
    <scope>NUCLEOTIDE SEQUENCE</scope>
    <source>
        <strain evidence="37">PL_HMW_Pooled</strain>
        <tissue evidence="37">Head</tissue>
    </source>
</reference>
<evidence type="ECO:0000256" key="17">
    <source>
        <dbReference type="ARBA" id="ARBA00022771"/>
    </source>
</evidence>
<dbReference type="AlphaFoldDB" id="A0AAE1GZN5"/>
<sequence length="1113" mass="123004">MSTLRTDTSNADGGLRRSHRLNSGPPAKQPSKVSPALLAAKKKAKQRNMTKKPNDIIRDIYQNAMDAKSEFHKATGLVYDRRMAEHRCLWDSTYPECPERLTRVLERCEELGLVQCCKEISPREATERELLTKHTPEQIEILKATENVTDEDYLEKLSSKYDAVYIHPSTYRLSLLAAGSTIELVHSICKGTVQNGMAIIRPPGHHAMKSEYCGYCFFNNVALAANHALENLGLSRILIIDWDVHHGQATQQMFYDDPRVVYFSIHRYEHGTFWPNLRESDFDYVGKSMGTGYNFNIPLNATGMADRDYLAVFQQVLLPMACEFQPELIIVSAGYDAAIGCPEYCPELIIVSCGFDSALGDEKGEMEVTPACYAHLINSLSALANGKLAVVMEGGYCLRSLAEGAALTLRALLGHPTPSLPAMAPPSDVIRNTILDVIYSHRPYWKCFQLQGTWSLSEQENRDPLVSLPARHIPRAIFLGPTGPPPTSYETRNCYPVQSSVFLMSVASKLNSLISSTKLNNPSHKLSIVYDARMLKHFNRGEMSHPERPERVSSIYSMLEDFEVLQRCNVLPSRVATEEELLLVHTKEHVSSMQSLATKSQDELDKQQKSLRSVYLHNSSYESASVAAGCVLQVVDAVLSGESASGVAIVRPPGHHAESDNACGFCVFNNVSLAAKYALEKHSLSRILLLDWDVHHGNGTQHIFESDPRVLYISLHRYDNGNFFPGSLDAGPDKVGIGKGEGFNVNIPWNKKGMSDGDYIAAFQQVVLPIAYQFNPELVLVSAGFDAAVGDPLGGCKVSPECYGHLTHWLHGLAGGRTILCLEGGYNLNSISYAMTMCSKALLGDPLPMLERGSVASTSGIQTIQTVWTTQEKYWPCLRFQVALPVEDDILSSQESTEDLTRMLAKVELTEREIFMNHPKDGETSRTIQAPLEYGDVTNYARSIAPDKSQASSSSGAGPSSAGSGEGSSIGSERGRDGSRPTLVDYLSENMQMLVEERMFAVVPLSDCPHLPSVEPVPEQGIDTNAACEECGNTEENWTCLVCYKVLCGRYVNEHMSQHGRGVGHPLTLSFSDLSVWCYECEAYIDNQVLYAAKNAAHQSKFGEELPWSYGER</sequence>
<proteinExistence type="inferred from homology"/>
<evidence type="ECO:0000256" key="23">
    <source>
        <dbReference type="ARBA" id="ARBA00023015"/>
    </source>
</evidence>
<evidence type="ECO:0000259" key="36">
    <source>
        <dbReference type="PROSITE" id="PS50271"/>
    </source>
</evidence>
<dbReference type="GO" id="GO:0030425">
    <property type="term" value="C:dendrite"/>
    <property type="evidence" value="ECO:0007669"/>
    <property type="project" value="UniProtKB-SubCell"/>
</dbReference>
<dbReference type="GO" id="GO:0006950">
    <property type="term" value="P:response to stress"/>
    <property type="evidence" value="ECO:0007669"/>
    <property type="project" value="UniProtKB-ARBA"/>
</dbReference>
<evidence type="ECO:0000256" key="5">
    <source>
        <dbReference type="ARBA" id="ARBA00004300"/>
    </source>
</evidence>
<evidence type="ECO:0000256" key="1">
    <source>
        <dbReference type="ARBA" id="ARBA00001947"/>
    </source>
</evidence>
<evidence type="ECO:0000256" key="35">
    <source>
        <dbReference type="SAM" id="MobiDB-lite"/>
    </source>
</evidence>
<feature type="domain" description="UBP-type" evidence="36">
    <location>
        <begin position="1006"/>
        <end position="1104"/>
    </location>
</feature>
<evidence type="ECO:0000256" key="33">
    <source>
        <dbReference type="ARBA" id="ARBA00082852"/>
    </source>
</evidence>
<dbReference type="InterPro" id="IPR023696">
    <property type="entry name" value="Ureohydrolase_dom_sf"/>
</dbReference>
<evidence type="ECO:0000256" key="10">
    <source>
        <dbReference type="ARBA" id="ARBA00022481"/>
    </source>
</evidence>
<keyword evidence="17 34" id="KW-0863">Zinc-finger</keyword>
<feature type="region of interest" description="Disordered" evidence="35">
    <location>
        <begin position="946"/>
        <end position="982"/>
    </location>
</feature>